<accession>A0A8R2H4L6</accession>
<feature type="domain" description="THAP-type" evidence="6">
    <location>
        <begin position="1"/>
        <end position="84"/>
    </location>
</feature>
<evidence type="ECO:0000256" key="4">
    <source>
        <dbReference type="ARBA" id="ARBA00023125"/>
    </source>
</evidence>
<dbReference type="GO" id="GO:0008270">
    <property type="term" value="F:zinc ion binding"/>
    <property type="evidence" value="ECO:0007669"/>
    <property type="project" value="UniProtKB-KW"/>
</dbReference>
<keyword evidence="4 5" id="KW-0238">DNA-binding</keyword>
<keyword evidence="8" id="KW-1185">Reference proteome</keyword>
<sequence>MPSKNCIVKFCDTTYKDKKTIRHLFPRDESLFYTWVQRTGNQKLNNLSMPVIYKSYVVCEKHFDDSCKSIGTKKLNRNALPTLKLPIGINLNERFKPHPPNSNNDVDEMIVQEPNSHPSCSTGLNVIESYESPLKNTRNIPIIFDSETLADVSGVMCLKNISDQTPDPAPLCSTGAR</sequence>
<dbReference type="GeneID" id="107883607"/>
<dbReference type="RefSeq" id="XP_016659389.1">
    <property type="nucleotide sequence ID" value="XM_016803900.2"/>
</dbReference>
<evidence type="ECO:0000256" key="1">
    <source>
        <dbReference type="ARBA" id="ARBA00022723"/>
    </source>
</evidence>
<proteinExistence type="predicted"/>
<dbReference type="GO" id="GO:0003677">
    <property type="term" value="F:DNA binding"/>
    <property type="evidence" value="ECO:0007669"/>
    <property type="project" value="UniProtKB-UniRule"/>
</dbReference>
<reference evidence="7" key="2">
    <citation type="submission" date="2022-06" db="UniProtKB">
        <authorList>
            <consortium name="EnsemblMetazoa"/>
        </authorList>
    </citation>
    <scope>IDENTIFICATION</scope>
</reference>
<evidence type="ECO:0000256" key="5">
    <source>
        <dbReference type="PROSITE-ProRule" id="PRU00309"/>
    </source>
</evidence>
<evidence type="ECO:0000256" key="2">
    <source>
        <dbReference type="ARBA" id="ARBA00022771"/>
    </source>
</evidence>
<dbReference type="Pfam" id="PF05485">
    <property type="entry name" value="THAP"/>
    <property type="match status" value="1"/>
</dbReference>
<dbReference type="PROSITE" id="PS50950">
    <property type="entry name" value="ZF_THAP"/>
    <property type="match status" value="1"/>
</dbReference>
<dbReference type="EnsemblMetazoa" id="XM_016803900.2">
    <property type="protein sequence ID" value="XP_016659389.1"/>
    <property type="gene ID" value="LOC107883607"/>
</dbReference>
<evidence type="ECO:0000259" key="6">
    <source>
        <dbReference type="PROSITE" id="PS50950"/>
    </source>
</evidence>
<dbReference type="InterPro" id="IPR006612">
    <property type="entry name" value="THAP_Znf"/>
</dbReference>
<keyword evidence="2 5" id="KW-0863">Zinc-finger</keyword>
<dbReference type="SMART" id="SM00980">
    <property type="entry name" value="THAP"/>
    <property type="match status" value="1"/>
</dbReference>
<organism evidence="7 8">
    <name type="scientific">Acyrthosiphon pisum</name>
    <name type="common">Pea aphid</name>
    <dbReference type="NCBI Taxonomy" id="7029"/>
    <lineage>
        <taxon>Eukaryota</taxon>
        <taxon>Metazoa</taxon>
        <taxon>Ecdysozoa</taxon>
        <taxon>Arthropoda</taxon>
        <taxon>Hexapoda</taxon>
        <taxon>Insecta</taxon>
        <taxon>Pterygota</taxon>
        <taxon>Neoptera</taxon>
        <taxon>Paraneoptera</taxon>
        <taxon>Hemiptera</taxon>
        <taxon>Sternorrhyncha</taxon>
        <taxon>Aphidomorpha</taxon>
        <taxon>Aphidoidea</taxon>
        <taxon>Aphididae</taxon>
        <taxon>Macrosiphini</taxon>
        <taxon>Acyrthosiphon</taxon>
    </lineage>
</organism>
<dbReference type="KEGG" id="api:107883607"/>
<keyword evidence="3" id="KW-0862">Zinc</keyword>
<protein>
    <recommendedName>
        <fullName evidence="6">THAP-type domain-containing protein</fullName>
    </recommendedName>
</protein>
<reference evidence="8" key="1">
    <citation type="submission" date="2010-06" db="EMBL/GenBank/DDBJ databases">
        <authorList>
            <person name="Jiang H."/>
            <person name="Abraham K."/>
            <person name="Ali S."/>
            <person name="Alsbrooks S.L."/>
            <person name="Anim B.N."/>
            <person name="Anosike U.S."/>
            <person name="Attaway T."/>
            <person name="Bandaranaike D.P."/>
            <person name="Battles P.K."/>
            <person name="Bell S.N."/>
            <person name="Bell A.V."/>
            <person name="Beltran B."/>
            <person name="Bickham C."/>
            <person name="Bustamante Y."/>
            <person name="Caleb T."/>
            <person name="Canada A."/>
            <person name="Cardenas V."/>
            <person name="Carter K."/>
            <person name="Chacko J."/>
            <person name="Chandrabose M.N."/>
            <person name="Chavez D."/>
            <person name="Chavez A."/>
            <person name="Chen L."/>
            <person name="Chu H.-S."/>
            <person name="Claassen K.J."/>
            <person name="Cockrell R."/>
            <person name="Collins M."/>
            <person name="Cooper J.A."/>
            <person name="Cree A."/>
            <person name="Curry S.M."/>
            <person name="Da Y."/>
            <person name="Dao M.D."/>
            <person name="Das B."/>
            <person name="Davila M.-L."/>
            <person name="Davy-Carroll L."/>
            <person name="Denson S."/>
            <person name="Dinh H."/>
            <person name="Ebong V.E."/>
            <person name="Edwards J.R."/>
            <person name="Egan A."/>
            <person name="El-Daye J."/>
            <person name="Escobedo L."/>
            <person name="Fernandez S."/>
            <person name="Fernando P.R."/>
            <person name="Flagg N."/>
            <person name="Forbes L.D."/>
            <person name="Fowler R.G."/>
            <person name="Fu Q."/>
            <person name="Gabisi R.A."/>
            <person name="Ganer J."/>
            <person name="Garbino Pronczuk A."/>
            <person name="Garcia R.M."/>
            <person name="Garner T."/>
            <person name="Garrett T.E."/>
            <person name="Gonzalez D.A."/>
            <person name="Hamid H."/>
            <person name="Hawkins E.S."/>
            <person name="Hirani K."/>
            <person name="Hogues M.E."/>
            <person name="Hollins B."/>
            <person name="Hsiao C.-H."/>
            <person name="Jabil R."/>
            <person name="James M.L."/>
            <person name="Jhangiani S.N."/>
            <person name="Johnson B."/>
            <person name="Johnson Q."/>
            <person name="Joshi V."/>
            <person name="Kalu J.B."/>
            <person name="Kam C."/>
            <person name="Kashfia A."/>
            <person name="Keebler J."/>
            <person name="Kisamo H."/>
            <person name="Kovar C.L."/>
            <person name="Lago L.A."/>
            <person name="Lai C.-Y."/>
            <person name="Laidlaw J."/>
            <person name="Lara F."/>
            <person name="Le T.-K."/>
            <person name="Lee S.L."/>
            <person name="Legall F.H."/>
            <person name="Lemon S.J."/>
            <person name="Lewis L.R."/>
            <person name="Li B."/>
            <person name="Liu Y."/>
            <person name="Liu Y.-S."/>
            <person name="Lopez J."/>
            <person name="Lozado R.J."/>
            <person name="Lu J."/>
            <person name="Madu R.C."/>
            <person name="Maheshwari M."/>
            <person name="Maheshwari R."/>
            <person name="Malloy K."/>
            <person name="Martinez E."/>
            <person name="Mathew T."/>
            <person name="Mercado I.C."/>
            <person name="Mercado C."/>
            <person name="Meyer B."/>
            <person name="Montgomery K."/>
            <person name="Morgan M.B."/>
            <person name="Munidasa M."/>
            <person name="Nazareth L.V."/>
            <person name="Nelson J."/>
            <person name="Ng B.M."/>
            <person name="Nguyen N.B."/>
            <person name="Nguyen P.Q."/>
            <person name="Nguyen T."/>
            <person name="Obregon M."/>
            <person name="Okwuonu G.O."/>
            <person name="Onwere C.G."/>
            <person name="Orozco G."/>
            <person name="Parra A."/>
            <person name="Patel S."/>
            <person name="Patil S."/>
            <person name="Perez A."/>
            <person name="Perez Y."/>
            <person name="Pham C."/>
            <person name="Primus E.L."/>
            <person name="Pu L.-L."/>
            <person name="Puazo M."/>
            <person name="Qin X."/>
            <person name="Quiroz J.B."/>
            <person name="Reese J."/>
            <person name="Richards S."/>
            <person name="Rives C.M."/>
            <person name="Robberts R."/>
            <person name="Ruiz S.J."/>
            <person name="Ruiz M.J."/>
            <person name="Santibanez J."/>
            <person name="Schneider B.W."/>
            <person name="Sisson I."/>
            <person name="Smith M."/>
            <person name="Sodergren E."/>
            <person name="Song X.-Z."/>
            <person name="Song B.B."/>
            <person name="Summersgill H."/>
            <person name="Thelus R."/>
            <person name="Thornton R.D."/>
            <person name="Trejos Z.Y."/>
            <person name="Usmani K."/>
            <person name="Vattathil S."/>
            <person name="Villasana D."/>
            <person name="Walker D.L."/>
            <person name="Wang S."/>
            <person name="Wang K."/>
            <person name="White C.S."/>
            <person name="Williams A.C."/>
            <person name="Williamson J."/>
            <person name="Wilson K."/>
            <person name="Woghiren I.O."/>
            <person name="Woodworth J.R."/>
            <person name="Worley K.C."/>
            <person name="Wright R.A."/>
            <person name="Wu W."/>
            <person name="Young L."/>
            <person name="Zhang L."/>
            <person name="Zhang J."/>
            <person name="Zhu Y."/>
            <person name="Muzny D.M."/>
            <person name="Weinstock G."/>
            <person name="Gibbs R.A."/>
        </authorList>
    </citation>
    <scope>NUCLEOTIDE SEQUENCE [LARGE SCALE GENOMIC DNA]</scope>
    <source>
        <strain evidence="8">LSR1</strain>
    </source>
</reference>
<dbReference type="Proteomes" id="UP000007819">
    <property type="component" value="Chromosome A1"/>
</dbReference>
<dbReference type="OrthoDB" id="7683421at2759"/>
<dbReference type="AlphaFoldDB" id="A0A8R2H4L6"/>
<evidence type="ECO:0000313" key="8">
    <source>
        <dbReference type="Proteomes" id="UP000007819"/>
    </source>
</evidence>
<name>A0A8R2H4L6_ACYPI</name>
<evidence type="ECO:0000313" key="7">
    <source>
        <dbReference type="EnsemblMetazoa" id="XP_016659389.1"/>
    </source>
</evidence>
<dbReference type="SUPFAM" id="SSF57716">
    <property type="entry name" value="Glucocorticoid receptor-like (DNA-binding domain)"/>
    <property type="match status" value="1"/>
</dbReference>
<evidence type="ECO:0000256" key="3">
    <source>
        <dbReference type="ARBA" id="ARBA00022833"/>
    </source>
</evidence>
<keyword evidence="1" id="KW-0479">Metal-binding</keyword>